<dbReference type="PANTHER" id="PTHR46082:SF11">
    <property type="entry name" value="AAA+ ATPASE DOMAIN-CONTAINING PROTEIN-RELATED"/>
    <property type="match status" value="1"/>
</dbReference>
<protein>
    <submittedName>
        <fullName evidence="6">Uncharacterized protein</fullName>
    </submittedName>
</protein>
<dbReference type="InterPro" id="IPR035994">
    <property type="entry name" value="Nucleoside_phosphorylase_sf"/>
</dbReference>
<keyword evidence="7" id="KW-1185">Reference proteome</keyword>
<dbReference type="AlphaFoldDB" id="A0A0U1M2T3"/>
<dbReference type="Pfam" id="PF24883">
    <property type="entry name" value="NPHP3_N"/>
    <property type="match status" value="1"/>
</dbReference>
<dbReference type="Gene3D" id="3.40.50.1580">
    <property type="entry name" value="Nucleoside phosphorylase domain"/>
    <property type="match status" value="1"/>
</dbReference>
<proteinExistence type="predicted"/>
<dbReference type="InterPro" id="IPR053137">
    <property type="entry name" value="NLR-like"/>
</dbReference>
<dbReference type="InterPro" id="IPR000845">
    <property type="entry name" value="Nucleoside_phosphorylase_d"/>
</dbReference>
<accession>A0A0U1M2T3</accession>
<feature type="region of interest" description="Disordered" evidence="2">
    <location>
        <begin position="1"/>
        <end position="25"/>
    </location>
</feature>
<feature type="compositionally biased region" description="Polar residues" evidence="2">
    <location>
        <begin position="15"/>
        <end position="24"/>
    </location>
</feature>
<organism evidence="6 7">
    <name type="scientific">Talaromyces islandicus</name>
    <name type="common">Penicillium islandicum</name>
    <dbReference type="NCBI Taxonomy" id="28573"/>
    <lineage>
        <taxon>Eukaryota</taxon>
        <taxon>Fungi</taxon>
        <taxon>Dikarya</taxon>
        <taxon>Ascomycota</taxon>
        <taxon>Pezizomycotina</taxon>
        <taxon>Eurotiomycetes</taxon>
        <taxon>Eurotiomycetidae</taxon>
        <taxon>Eurotiales</taxon>
        <taxon>Trichocomaceae</taxon>
        <taxon>Talaromyces</taxon>
        <taxon>Talaromyces sect. Islandici</taxon>
    </lineage>
</organism>
<evidence type="ECO:0000256" key="2">
    <source>
        <dbReference type="SAM" id="MobiDB-lite"/>
    </source>
</evidence>
<evidence type="ECO:0000259" key="5">
    <source>
        <dbReference type="Pfam" id="PF24883"/>
    </source>
</evidence>
<gene>
    <name evidence="6" type="ORF">PISL3812_06916</name>
</gene>
<dbReference type="GO" id="GO:0003824">
    <property type="term" value="F:catalytic activity"/>
    <property type="evidence" value="ECO:0007669"/>
    <property type="project" value="InterPro"/>
</dbReference>
<evidence type="ECO:0000313" key="7">
    <source>
        <dbReference type="Proteomes" id="UP000054383"/>
    </source>
</evidence>
<keyword evidence="3" id="KW-0812">Transmembrane</keyword>
<evidence type="ECO:0000313" key="6">
    <source>
        <dbReference type="EMBL" id="CRG89877.1"/>
    </source>
</evidence>
<feature type="compositionally biased region" description="Low complexity" evidence="2">
    <location>
        <begin position="1"/>
        <end position="14"/>
    </location>
</feature>
<keyword evidence="3" id="KW-1133">Transmembrane helix</keyword>
<keyword evidence="1" id="KW-0677">Repeat</keyword>
<sequence length="510" mass="56365">MAEKPQSQPVQPVSAQNNTSSETSPCRKRLLHDAYTIGWICALPKEQTAARAMLDEEHEPLPTPHNDHNVYTLGSISGHNVVIACLPNMGTNAAATVAISMINTFQRIRFGLMVGIGGGIPSKVNLGDVVVSQPVANYHGVVQWDMGKLERGGLFVHTGSLNRPPNALLNASNLLKSNHEMNGSKINKYLDDVERKFPRLAPKYTRCGCLEDSSLASKRVRRTLRQVHFLSRLWQAIITIVAYLLSLWVIGPVNEENRQLSENVERATTPREVRVHYGLIASGNQVVKDAQFRDSLDEKFGGHLLCVEMEAAGLMNDFPCIVIRGISVAAAYAKELLGCVQPSVVDAEDSAKAILEKVQQKIDGVQQTTVAIKATTDFIRFDHHTDKIRSWLRPPDSSTNANHAKDLRHEGTGAWLLGKPVFQEWHSGSHRYLWLNGLAGCGKTVLSATVLEYLTKGNNRLILSFFFGFSDTTKQSLDGLLNVSFQAHKNGRDQAATKTLKKVMYKILTI</sequence>
<feature type="transmembrane region" description="Helical" evidence="3">
    <location>
        <begin position="229"/>
        <end position="251"/>
    </location>
</feature>
<dbReference type="InterPro" id="IPR056884">
    <property type="entry name" value="NPHP3-like_N"/>
</dbReference>
<feature type="domain" description="Nephrocystin 3-like N-terminal" evidence="5">
    <location>
        <begin position="411"/>
        <end position="482"/>
    </location>
</feature>
<dbReference type="Proteomes" id="UP000054383">
    <property type="component" value="Unassembled WGS sequence"/>
</dbReference>
<evidence type="ECO:0000259" key="4">
    <source>
        <dbReference type="Pfam" id="PF01048"/>
    </source>
</evidence>
<dbReference type="OrthoDB" id="4227267at2759"/>
<name>A0A0U1M2T3_TALIS</name>
<dbReference type="PANTHER" id="PTHR46082">
    <property type="entry name" value="ATP/GTP-BINDING PROTEIN-RELATED"/>
    <property type="match status" value="1"/>
</dbReference>
<reference evidence="6 7" key="1">
    <citation type="submission" date="2015-04" db="EMBL/GenBank/DDBJ databases">
        <authorList>
            <person name="Syromyatnikov M.Y."/>
            <person name="Popov V.N."/>
        </authorList>
    </citation>
    <scope>NUCLEOTIDE SEQUENCE [LARGE SCALE GENOMIC DNA]</scope>
    <source>
        <strain evidence="6">WF-38-12</strain>
    </source>
</reference>
<evidence type="ECO:0000256" key="3">
    <source>
        <dbReference type="SAM" id="Phobius"/>
    </source>
</evidence>
<keyword evidence="3" id="KW-0472">Membrane</keyword>
<dbReference type="SUPFAM" id="SSF53167">
    <property type="entry name" value="Purine and uridine phosphorylases"/>
    <property type="match status" value="1"/>
</dbReference>
<dbReference type="STRING" id="28573.A0A0U1M2T3"/>
<dbReference type="Pfam" id="PF01048">
    <property type="entry name" value="PNP_UDP_1"/>
    <property type="match status" value="1"/>
</dbReference>
<dbReference type="GO" id="GO:0009116">
    <property type="term" value="P:nucleoside metabolic process"/>
    <property type="evidence" value="ECO:0007669"/>
    <property type="project" value="InterPro"/>
</dbReference>
<dbReference type="EMBL" id="CVMT01000007">
    <property type="protein sequence ID" value="CRG89877.1"/>
    <property type="molecule type" value="Genomic_DNA"/>
</dbReference>
<feature type="domain" description="Nucleoside phosphorylase" evidence="4">
    <location>
        <begin position="36"/>
        <end position="143"/>
    </location>
</feature>
<evidence type="ECO:0000256" key="1">
    <source>
        <dbReference type="ARBA" id="ARBA00022737"/>
    </source>
</evidence>